<dbReference type="Proteomes" id="UP000037778">
    <property type="component" value="Unassembled WGS sequence"/>
</dbReference>
<evidence type="ECO:0000256" key="4">
    <source>
        <dbReference type="ARBA" id="ARBA00032089"/>
    </source>
</evidence>
<dbReference type="PIRSF" id="PIRSF038471">
    <property type="entry name" value="MreC"/>
    <property type="match status" value="1"/>
</dbReference>
<evidence type="ECO:0000259" key="6">
    <source>
        <dbReference type="Pfam" id="PF04085"/>
    </source>
</evidence>
<dbReference type="EMBL" id="JXCY01000005">
    <property type="protein sequence ID" value="KOY76534.1"/>
    <property type="molecule type" value="Genomic_DNA"/>
</dbReference>
<evidence type="ECO:0000313" key="7">
    <source>
        <dbReference type="EMBL" id="KOY76534.1"/>
    </source>
</evidence>
<dbReference type="GO" id="GO:0008360">
    <property type="term" value="P:regulation of cell shape"/>
    <property type="evidence" value="ECO:0007669"/>
    <property type="project" value="UniProtKB-KW"/>
</dbReference>
<dbReference type="PANTHER" id="PTHR34138:SF1">
    <property type="entry name" value="CELL SHAPE-DETERMINING PROTEIN MREC"/>
    <property type="match status" value="1"/>
</dbReference>
<dbReference type="AlphaFoldDB" id="A0A0M9DD48"/>
<evidence type="ECO:0000313" key="8">
    <source>
        <dbReference type="Proteomes" id="UP000037778"/>
    </source>
</evidence>
<dbReference type="PANTHER" id="PTHR34138">
    <property type="entry name" value="CELL SHAPE-DETERMINING PROTEIN MREC"/>
    <property type="match status" value="1"/>
</dbReference>
<protein>
    <recommendedName>
        <fullName evidence="2 5">Cell shape-determining protein MreC</fullName>
    </recommendedName>
    <alternativeName>
        <fullName evidence="4 5">Cell shape protein MreC</fullName>
    </alternativeName>
</protein>
<dbReference type="GO" id="GO:0005886">
    <property type="term" value="C:plasma membrane"/>
    <property type="evidence" value="ECO:0007669"/>
    <property type="project" value="TreeGrafter"/>
</dbReference>
<evidence type="ECO:0000256" key="5">
    <source>
        <dbReference type="PIRNR" id="PIRNR038471"/>
    </source>
</evidence>
<dbReference type="PATRIC" id="fig|148814.15.peg.539"/>
<evidence type="ECO:0000256" key="1">
    <source>
        <dbReference type="ARBA" id="ARBA00009369"/>
    </source>
</evidence>
<gene>
    <name evidence="7" type="primary">mreC</name>
    <name evidence="7" type="ORF">RZ71_13320</name>
</gene>
<keyword evidence="3 5" id="KW-0133">Cell shape</keyword>
<dbReference type="InterPro" id="IPR042175">
    <property type="entry name" value="Cell/Rod_MreC_2"/>
</dbReference>
<reference evidence="7 8" key="1">
    <citation type="journal article" date="2015" name="Genome Biol. Evol.">
        <title>Functionally Structured Genomes in Lactobacillus kunkeei Colonizing the Honey Crop and Food Products of Honeybees and Stingless Bees.</title>
        <authorList>
            <person name="Tamarit D."/>
            <person name="Ellegaard K.M."/>
            <person name="Wikander J."/>
            <person name="Olofsson T."/>
            <person name="Vasquez A."/>
            <person name="Andersson S.G."/>
        </authorList>
    </citation>
    <scope>NUCLEOTIDE SEQUENCE [LARGE SCALE GENOMIC DNA]</scope>
    <source>
        <strain evidence="7 8">LAko</strain>
    </source>
</reference>
<dbReference type="InterPro" id="IPR055342">
    <property type="entry name" value="MreC_beta-barrel_core"/>
</dbReference>
<accession>A0A0M9DD48</accession>
<name>A0A0M9DD48_9LACO</name>
<organism evidence="7 8">
    <name type="scientific">Apilactobacillus kunkeei</name>
    <dbReference type="NCBI Taxonomy" id="148814"/>
    <lineage>
        <taxon>Bacteria</taxon>
        <taxon>Bacillati</taxon>
        <taxon>Bacillota</taxon>
        <taxon>Bacilli</taxon>
        <taxon>Lactobacillales</taxon>
        <taxon>Lactobacillaceae</taxon>
        <taxon>Apilactobacillus</taxon>
    </lineage>
</organism>
<comment type="function">
    <text evidence="5">Involved in formation and maintenance of cell shape.</text>
</comment>
<dbReference type="RefSeq" id="WP_053791650.1">
    <property type="nucleotide sequence ID" value="NZ_JXCY01000005.1"/>
</dbReference>
<dbReference type="InterPro" id="IPR042177">
    <property type="entry name" value="Cell/Rod_1"/>
</dbReference>
<evidence type="ECO:0000256" key="2">
    <source>
        <dbReference type="ARBA" id="ARBA00013855"/>
    </source>
</evidence>
<proteinExistence type="inferred from homology"/>
<dbReference type="Pfam" id="PF04085">
    <property type="entry name" value="MreC"/>
    <property type="match status" value="1"/>
</dbReference>
<keyword evidence="8" id="KW-1185">Reference proteome</keyword>
<comment type="caution">
    <text evidence="7">The sequence shown here is derived from an EMBL/GenBank/DDBJ whole genome shotgun (WGS) entry which is preliminary data.</text>
</comment>
<evidence type="ECO:0000256" key="3">
    <source>
        <dbReference type="ARBA" id="ARBA00022960"/>
    </source>
</evidence>
<dbReference type="InterPro" id="IPR007221">
    <property type="entry name" value="MreC"/>
</dbReference>
<dbReference type="Gene3D" id="2.40.10.350">
    <property type="entry name" value="Rod shape-determining protein MreC, domain 2"/>
    <property type="match status" value="1"/>
</dbReference>
<sequence length="283" mass="30828">MRKFFSNRKWLTAILIFIICLGFISVSVSTRNNKSMPPFIQRFGNDVVGIASWTVAVPANSVRHAGETVNNLINTYKENQKLKAQVETITATKVRDQAIQSENDQLKRELKIKSGLADYNPIVAEALVRTPSAWNDQFVINKGSSAGVKKNMSVLGAKGLIGRVIEVNNSNSKVELISNTVDSDNKFPVEATNSKGETVNGIINGYDRKTGQLIVGHLNTKVKIKVNDKVSTNGLGGITPKGIYVGKVAKVTTDDYGTATKLYIQTPANMNDLEVVTVVDKTS</sequence>
<dbReference type="NCBIfam" id="TIGR00219">
    <property type="entry name" value="mreC"/>
    <property type="match status" value="1"/>
</dbReference>
<feature type="domain" description="Rod shape-determining protein MreC beta-barrel core" evidence="6">
    <location>
        <begin position="129"/>
        <end position="279"/>
    </location>
</feature>
<comment type="similarity">
    <text evidence="1 5">Belongs to the MreC family.</text>
</comment>
<dbReference type="Gene3D" id="2.40.10.340">
    <property type="entry name" value="Rod shape-determining protein MreC, domain 1"/>
    <property type="match status" value="1"/>
</dbReference>